<dbReference type="KEGG" id="slr:L21SP2_1769"/>
<proteinExistence type="inferred from homology"/>
<evidence type="ECO:0000256" key="7">
    <source>
        <dbReference type="HAMAP-Rule" id="MF_02065"/>
    </source>
</evidence>
<dbReference type="GO" id="GO:0005886">
    <property type="term" value="C:plasma membrane"/>
    <property type="evidence" value="ECO:0007669"/>
    <property type="project" value="UniProtKB-UniRule"/>
</dbReference>
<dbReference type="Proteomes" id="UP000018680">
    <property type="component" value="Chromosome"/>
</dbReference>
<evidence type="ECO:0000256" key="4">
    <source>
        <dbReference type="ARBA" id="ARBA00023136"/>
    </source>
</evidence>
<comment type="catalytic activity">
    <reaction evidence="7">
        <text>a peptidoglycan chain = a peptidoglycan chain with N-acetyl-1,6-anhydromuramyl-[peptide] at the reducing end + a peptidoglycan chain with N-acetylglucosamine at the non-reducing end.</text>
        <dbReference type="EC" id="4.2.2.29"/>
    </reaction>
</comment>
<dbReference type="PATRIC" id="fig|1307761.3.peg.1763"/>
<reference evidence="8 9" key="1">
    <citation type="journal article" date="2015" name="Stand. Genomic Sci.">
        <title>Complete genome sequence and description of Salinispira pacifica gen. nov., sp. nov., a novel spirochaete isolated form a hypersaline microbial mat.</title>
        <authorList>
            <person name="Ben Hania W."/>
            <person name="Joseph M."/>
            <person name="Schumann P."/>
            <person name="Bunk B."/>
            <person name="Fiebig A."/>
            <person name="Sproer C."/>
            <person name="Klenk H.P."/>
            <person name="Fardeau M.L."/>
            <person name="Spring S."/>
        </authorList>
    </citation>
    <scope>NUCLEOTIDE SEQUENCE [LARGE SCALE GENOMIC DNA]</scope>
    <source>
        <strain evidence="8 9">L21-RPul-D2</strain>
    </source>
</reference>
<dbReference type="GO" id="GO:0071555">
    <property type="term" value="P:cell wall organization"/>
    <property type="evidence" value="ECO:0007669"/>
    <property type="project" value="UniProtKB-KW"/>
</dbReference>
<dbReference type="GO" id="GO:0008932">
    <property type="term" value="F:lytic endotransglycosylase activity"/>
    <property type="evidence" value="ECO:0007669"/>
    <property type="project" value="UniProtKB-UniRule"/>
</dbReference>
<evidence type="ECO:0000313" key="9">
    <source>
        <dbReference type="Proteomes" id="UP000018680"/>
    </source>
</evidence>
<dbReference type="AlphaFoldDB" id="V5WJ00"/>
<dbReference type="EMBL" id="CP006939">
    <property type="protein sequence ID" value="AHC15146.1"/>
    <property type="molecule type" value="Genomic_DNA"/>
</dbReference>
<evidence type="ECO:0000256" key="6">
    <source>
        <dbReference type="ARBA" id="ARBA00023316"/>
    </source>
</evidence>
<dbReference type="CDD" id="cd08010">
    <property type="entry name" value="MltG_like"/>
    <property type="match status" value="1"/>
</dbReference>
<dbReference type="Pfam" id="PF02618">
    <property type="entry name" value="YceG"/>
    <property type="match status" value="1"/>
</dbReference>
<keyword evidence="6 7" id="KW-0961">Cell wall biogenesis/degradation</keyword>
<sequence>MKKMMSILAALLITVVLAAAVAGFFAYRSIYISDVPEDVSRDFTVYAGESFNSVAMRLEGRGIIPSAGVLQLYSRITSSDRGIQKGSYIIPPGLNAVEVIRYLSSGRQNLIQVTIPEGKTIRQVAAILDEAGITDSREFVDAATDRNLVQSLGIYGETAEGFLFPETYNFAEDFPADKIVAHMISVFYDNLADIYPEYNSLSQKELYETIILASIVEREYLAEDEAPVMASVFYNRLERGMRLESCATVVYVMTEIEGLEHPNRIYFSDLDRPNEFNTYYRSGLPPAPISSIGRVSLSAAFYPAETDYLFFVLESPSAGRHVFSESYEDHQLASEFYYVKLN</sequence>
<feature type="site" description="Important for catalytic activity" evidence="7">
    <location>
        <position position="219"/>
    </location>
</feature>
<dbReference type="GO" id="GO:0009252">
    <property type="term" value="P:peptidoglycan biosynthetic process"/>
    <property type="evidence" value="ECO:0007669"/>
    <property type="project" value="UniProtKB-UniRule"/>
</dbReference>
<dbReference type="PANTHER" id="PTHR30518">
    <property type="entry name" value="ENDOLYTIC MUREIN TRANSGLYCOSYLASE"/>
    <property type="match status" value="1"/>
</dbReference>
<keyword evidence="1 7" id="KW-1003">Cell membrane</keyword>
<evidence type="ECO:0000256" key="3">
    <source>
        <dbReference type="ARBA" id="ARBA00022989"/>
    </source>
</evidence>
<protein>
    <recommendedName>
        <fullName evidence="7">Endolytic murein transglycosylase</fullName>
        <ecNumber evidence="7">4.2.2.29</ecNumber>
    </recommendedName>
    <alternativeName>
        <fullName evidence="7">Peptidoglycan lytic transglycosylase</fullName>
    </alternativeName>
    <alternativeName>
        <fullName evidence="7">Peptidoglycan polymerization terminase</fullName>
    </alternativeName>
</protein>
<dbReference type="NCBIfam" id="TIGR00247">
    <property type="entry name" value="endolytic transglycosylase MltG"/>
    <property type="match status" value="1"/>
</dbReference>
<keyword evidence="3 7" id="KW-1133">Transmembrane helix</keyword>
<keyword evidence="9" id="KW-1185">Reference proteome</keyword>
<accession>V5WJ00</accession>
<keyword evidence="4 7" id="KW-0472">Membrane</keyword>
<dbReference type="Gene3D" id="3.30.1490.480">
    <property type="entry name" value="Endolytic murein transglycosylase"/>
    <property type="match status" value="2"/>
</dbReference>
<dbReference type="HAMAP" id="MF_02065">
    <property type="entry name" value="MltG"/>
    <property type="match status" value="1"/>
</dbReference>
<evidence type="ECO:0000256" key="2">
    <source>
        <dbReference type="ARBA" id="ARBA00022692"/>
    </source>
</evidence>
<evidence type="ECO:0000313" key="8">
    <source>
        <dbReference type="EMBL" id="AHC15146.1"/>
    </source>
</evidence>
<dbReference type="PANTHER" id="PTHR30518:SF2">
    <property type="entry name" value="ENDOLYTIC MUREIN TRANSGLYCOSYLASE"/>
    <property type="match status" value="1"/>
</dbReference>
<dbReference type="OrthoDB" id="9814591at2"/>
<comment type="function">
    <text evidence="7">Functions as a peptidoglycan terminase that cleaves nascent peptidoglycan strands endolytically to terminate their elongation.</text>
</comment>
<comment type="similarity">
    <text evidence="7">Belongs to the transglycosylase MltG family.</text>
</comment>
<dbReference type="HOGENOM" id="CLU_025574_2_0_12"/>
<gene>
    <name evidence="7" type="primary">mltG</name>
    <name evidence="8" type="ORF">L21SP2_1769</name>
</gene>
<name>V5WJ00_9SPIO</name>
<dbReference type="STRING" id="1307761.L21SP2_1769"/>
<keyword evidence="2 7" id="KW-0812">Transmembrane</keyword>
<keyword evidence="5 7" id="KW-0456">Lyase</keyword>
<evidence type="ECO:0000256" key="1">
    <source>
        <dbReference type="ARBA" id="ARBA00022475"/>
    </source>
</evidence>
<dbReference type="EC" id="4.2.2.29" evidence="7"/>
<evidence type="ECO:0000256" key="5">
    <source>
        <dbReference type="ARBA" id="ARBA00023239"/>
    </source>
</evidence>
<dbReference type="eggNOG" id="COG1559">
    <property type="taxonomic scope" value="Bacteria"/>
</dbReference>
<organism evidence="8 9">
    <name type="scientific">Salinispira pacifica</name>
    <dbReference type="NCBI Taxonomy" id="1307761"/>
    <lineage>
        <taxon>Bacteria</taxon>
        <taxon>Pseudomonadati</taxon>
        <taxon>Spirochaetota</taxon>
        <taxon>Spirochaetia</taxon>
        <taxon>Spirochaetales</taxon>
        <taxon>Spirochaetaceae</taxon>
        <taxon>Salinispira</taxon>
    </lineage>
</organism>
<dbReference type="InterPro" id="IPR003770">
    <property type="entry name" value="MLTG-like"/>
</dbReference>